<keyword evidence="2" id="KW-1185">Reference proteome</keyword>
<dbReference type="Gene3D" id="3.40.50.300">
    <property type="entry name" value="P-loop containing nucleotide triphosphate hydrolases"/>
    <property type="match status" value="1"/>
</dbReference>
<sequence length="1146" mass="132786">MERQEKWLEKLDLISILRWATSGLPSQKLKYAGLLIPFDNDYILYDISTKSKGCDEDKTYIKDDLIRTNIRRGNSIFVKPQKEIKKYIDPEKLIKDNGKDIIIENILWARKGLSKFFDLSIEFLNHRQTKNLMLTGSFSGSFPISLSSSHKEAIRRMIFYEAEFALLREGATIDLYKLNKANGENAQFSYSPHLNAWIIASKNVSLAARVSEDLKIYSNNRYEFVKVIGEEWFKILLNLNEQELEELKQDLTGFTIAGEYVGDLNHQHLVRYQKIDIMFYAYINNESSRPCLPPLRASALFAKYRLKSVKMEHVGNFASLAVFYSALENLYKSISSQSLESEEEGSVIYIVKNDHTENHLLTSASETISQENFDFYMNPEFYSAVNSQETLSLCKIKTLEYRIFRKLRQKAKAISSKKNPANALILLNKLKKEVKDLVKDYELPRPLDYYFEIAATAFEYVKESKYIERFKKGYIDFLDKIRQIVDGVAPVPFLSHEKSIERKPLSIIINSPPCFITPKEAELFLDVLKPNEVVYQWNETSKVEKGFKLCFLSHRVKISKNFKQNALIVFYGATSEGIIRCEEELKAYANANPSTVPSCVLPFLKRKDIGPRLSKLLSEWTTDKEFLQNQYPAYVIDAENKPIKELLEIIQERIEELPAPIENDMQKVEEEQKECPEKPICSGKMAYIIVPMGIPCMGKASFLAALQRYSDENGIVLKTICSDDIRNRCMSEYMKKRRNYDREKAFRKTHNSSRTTFFDQLKNATMSNSHEKQIIFLDKNHPPKSIMCTLQEIKAVEAYSNLKLIALVPECREPLIIQLRNKKKNTYEISLSMLIQCLLRVRDRKQHDIINGKLFHRLSIVLMMYQMYQNVKFEDYLSTGFSYIMRIPFTDESSWEIDPNLTESIIKVLSGFDNNEFPHKSIVTNLEQEIEKSTLSFPIIDPYPALCEQINLILNGNSETKNDEIQREKAPTAIEIEFNVNSKPGLISIILENLEKLASHYEDQEIRSDLAEIHEYANNGNKSIWNVCDELLHTETVNIDKNYDENLEEKLHIKSRVTHIIYIPKNTIYCCSCIDVENDSFPLKNLYIPVLAYQNSQPINNFQLKQVIISENSQITEIQVDESPKKAYSIPLSELYKLEGSTQLYY</sequence>
<dbReference type="InterPro" id="IPR027417">
    <property type="entry name" value="P-loop_NTPase"/>
</dbReference>
<dbReference type="AlphaFoldDB" id="A0AAU9IS94"/>
<comment type="caution">
    <text evidence="1">The sequence shown here is derived from an EMBL/GenBank/DDBJ whole genome shotgun (WGS) entry which is preliminary data.</text>
</comment>
<accession>A0AAU9IS94</accession>
<name>A0AAU9IS94_9CILI</name>
<gene>
    <name evidence="1" type="ORF">BSTOLATCC_MIC17555</name>
</gene>
<dbReference type="PANTHER" id="PTHR38566:SF1">
    <property type="entry name" value="CHROMOSOME UNDETERMINED SCAFFOLD_18, WHOLE GENOME SHOTGUN SEQUENCE"/>
    <property type="match status" value="1"/>
</dbReference>
<protein>
    <submittedName>
        <fullName evidence="1">Uncharacterized protein</fullName>
    </submittedName>
</protein>
<reference evidence="1" key="1">
    <citation type="submission" date="2021-09" db="EMBL/GenBank/DDBJ databases">
        <authorList>
            <consortium name="AG Swart"/>
            <person name="Singh M."/>
            <person name="Singh A."/>
            <person name="Seah K."/>
            <person name="Emmerich C."/>
        </authorList>
    </citation>
    <scope>NUCLEOTIDE SEQUENCE</scope>
    <source>
        <strain evidence="1">ATCC30299</strain>
    </source>
</reference>
<dbReference type="EMBL" id="CAJZBQ010000017">
    <property type="protein sequence ID" value="CAG9316924.1"/>
    <property type="molecule type" value="Genomic_DNA"/>
</dbReference>
<dbReference type="Proteomes" id="UP001162131">
    <property type="component" value="Unassembled WGS sequence"/>
</dbReference>
<evidence type="ECO:0000313" key="2">
    <source>
        <dbReference type="Proteomes" id="UP001162131"/>
    </source>
</evidence>
<evidence type="ECO:0000313" key="1">
    <source>
        <dbReference type="EMBL" id="CAG9316924.1"/>
    </source>
</evidence>
<organism evidence="1 2">
    <name type="scientific">Blepharisma stoltei</name>
    <dbReference type="NCBI Taxonomy" id="1481888"/>
    <lineage>
        <taxon>Eukaryota</taxon>
        <taxon>Sar</taxon>
        <taxon>Alveolata</taxon>
        <taxon>Ciliophora</taxon>
        <taxon>Postciliodesmatophora</taxon>
        <taxon>Heterotrichea</taxon>
        <taxon>Heterotrichida</taxon>
        <taxon>Blepharismidae</taxon>
        <taxon>Blepharisma</taxon>
    </lineage>
</organism>
<proteinExistence type="predicted"/>
<dbReference type="PANTHER" id="PTHR38566">
    <property type="entry name" value="RNA_LIG_T4_1 DOMAIN-CONTAINING PROTEIN"/>
    <property type="match status" value="1"/>
</dbReference>